<dbReference type="SUPFAM" id="SSF52540">
    <property type="entry name" value="P-loop containing nucleoside triphosphate hydrolases"/>
    <property type="match status" value="1"/>
</dbReference>
<evidence type="ECO:0000256" key="3">
    <source>
        <dbReference type="PROSITE-ProRule" id="PRU01091"/>
    </source>
</evidence>
<dbReference type="KEGG" id="pfla:Pflav_039950"/>
<dbReference type="Pfam" id="PF25872">
    <property type="entry name" value="HTH_77"/>
    <property type="match status" value="1"/>
</dbReference>
<dbReference type="AlphaFoldDB" id="A0A6F8XUT2"/>
<dbReference type="InterPro" id="IPR016032">
    <property type="entry name" value="Sig_transdc_resp-reg_C-effctor"/>
</dbReference>
<dbReference type="InterPro" id="IPR036388">
    <property type="entry name" value="WH-like_DNA-bd_sf"/>
</dbReference>
<dbReference type="InterPro" id="IPR011990">
    <property type="entry name" value="TPR-like_helical_dom_sf"/>
</dbReference>
<organism evidence="5 6">
    <name type="scientific">Phytohabitans flavus</name>
    <dbReference type="NCBI Taxonomy" id="1076124"/>
    <lineage>
        <taxon>Bacteria</taxon>
        <taxon>Bacillati</taxon>
        <taxon>Actinomycetota</taxon>
        <taxon>Actinomycetes</taxon>
        <taxon>Micromonosporales</taxon>
        <taxon>Micromonosporaceae</taxon>
    </lineage>
</organism>
<comment type="similarity">
    <text evidence="1">Belongs to the AfsR/DnrI/RedD regulatory family.</text>
</comment>
<keyword evidence="6" id="KW-1185">Reference proteome</keyword>
<dbReference type="InterPro" id="IPR027417">
    <property type="entry name" value="P-loop_NTPase"/>
</dbReference>
<evidence type="ECO:0000256" key="1">
    <source>
        <dbReference type="ARBA" id="ARBA00005820"/>
    </source>
</evidence>
<dbReference type="Proteomes" id="UP000502508">
    <property type="component" value="Chromosome"/>
</dbReference>
<dbReference type="SMART" id="SM01043">
    <property type="entry name" value="BTAD"/>
    <property type="match status" value="1"/>
</dbReference>
<keyword evidence="2 3" id="KW-0238">DNA-binding</keyword>
<dbReference type="Pfam" id="PF00486">
    <property type="entry name" value="Trans_reg_C"/>
    <property type="match status" value="1"/>
</dbReference>
<sequence>MQIGLLGSFEVRTDGVLADVPGARLRALLIALALEPGRVVSKATLVDWIWGEHPPADAANALQRLASRLRKALPGGVVEGHTGGYRLTVEPDAVDALRFEHLVGQARDEEAARRVRLLREALALWRGAPMQDVGLEDSAAFDAAVTRLERLRLAALEDRFDAEVGLSGGAELVPELTDLVAAHPVRERLVAALMRALVAAGRKTEALLVYERARQALADALGADPSPELSALHVALLRGELGQREESRKTNVRAELTSFVGRDADVAAVRELVAEHRLTTLTGPGGSGKTRLATETARTLLGEMPDGVWLVELAAIGVDGDVAQATITGLGLRDALLGAAPTADLAEGLIAAIREREALLILDNCEHVIDSAAKFADRMLGECRLLRILATSREPLGITGEALWPVEPLTLPADASAGEVESSPAVRLLRDRAGAVRRDLGVDEHTLATMARVCRALDGMPLAIELAAARLRTMSIDQLASRLDDRFRLLTSGSRTALPRHKTLRAMVDWSWELLTGAERRVLRRLSVFSGGASLEAAEWVCAGDAAEQEDVLELLTSLAEKSLLVAEGDGAPRYRMLGTIKEYAAQRLAEAGESDLARQAHLAYFTELTETADPQLRRAEQLRWLATLEPEHDNIMAAMRGAIAAGEAQAAMRLAAGAGWYWWLSGHRAEGIEIILAATNTPGEVTDDVRAWVYALVVHFVTSGRGDEHQAAEWIHKAYQLRQHGQHRYPQLELVTALEHLLRAPDAHLAAFEPLLDAEDPWVRALARLQLGKMRVMIGQGQDAEAYLEAALAEFRTLGERFGISLALSELADLMAMRGEFARACEHYEQAITAITEVGAIEDVIRLRTSQALLYWRDGDQVASAAAVAEAERCAEGVTWPHALVELALAKAELARWRGDTEEARHQLAVATALLGDEAEQPGIRAALHHMLGYLADDLGEARTHRVAAWRAASEVGPAPLLAQLLVGFADLALRRDQYEQAARLLAASVDALGLPDHSHPDAVRIAGAARRHLGEARFAEVTREGAGMSRSELVEVTLAS</sequence>
<feature type="DNA-binding region" description="OmpR/PhoB-type" evidence="3">
    <location>
        <begin position="1"/>
        <end position="89"/>
    </location>
</feature>
<dbReference type="CDD" id="cd15831">
    <property type="entry name" value="BTAD"/>
    <property type="match status" value="1"/>
</dbReference>
<evidence type="ECO:0000259" key="4">
    <source>
        <dbReference type="PROSITE" id="PS51755"/>
    </source>
</evidence>
<dbReference type="PANTHER" id="PTHR47691">
    <property type="entry name" value="REGULATOR-RELATED"/>
    <property type="match status" value="1"/>
</dbReference>
<dbReference type="PRINTS" id="PR00364">
    <property type="entry name" value="DISEASERSIST"/>
</dbReference>
<proteinExistence type="inferred from homology"/>
<dbReference type="SUPFAM" id="SSF46894">
    <property type="entry name" value="C-terminal effector domain of the bipartite response regulators"/>
    <property type="match status" value="1"/>
</dbReference>
<dbReference type="SMART" id="SM00862">
    <property type="entry name" value="Trans_reg_C"/>
    <property type="match status" value="1"/>
</dbReference>
<dbReference type="SUPFAM" id="SSF48452">
    <property type="entry name" value="TPR-like"/>
    <property type="match status" value="2"/>
</dbReference>
<evidence type="ECO:0000256" key="2">
    <source>
        <dbReference type="ARBA" id="ARBA00023125"/>
    </source>
</evidence>
<dbReference type="PROSITE" id="PS51755">
    <property type="entry name" value="OMPR_PHOB"/>
    <property type="match status" value="1"/>
</dbReference>
<dbReference type="PANTHER" id="PTHR47691:SF3">
    <property type="entry name" value="HTH-TYPE TRANSCRIPTIONAL REGULATOR RV0890C-RELATED"/>
    <property type="match status" value="1"/>
</dbReference>
<dbReference type="InterPro" id="IPR058852">
    <property type="entry name" value="HTH_77"/>
</dbReference>
<evidence type="ECO:0000313" key="5">
    <source>
        <dbReference type="EMBL" id="BCB77585.1"/>
    </source>
</evidence>
<dbReference type="Gene3D" id="1.25.40.10">
    <property type="entry name" value="Tetratricopeptide repeat domain"/>
    <property type="match status" value="2"/>
</dbReference>
<dbReference type="EMBL" id="AP022870">
    <property type="protein sequence ID" value="BCB77585.1"/>
    <property type="molecule type" value="Genomic_DNA"/>
</dbReference>
<accession>A0A6F8XUT2</accession>
<reference evidence="5 6" key="2">
    <citation type="submission" date="2020-03" db="EMBL/GenBank/DDBJ databases">
        <authorList>
            <person name="Ichikawa N."/>
            <person name="Kimura A."/>
            <person name="Kitahashi Y."/>
            <person name="Uohara A."/>
        </authorList>
    </citation>
    <scope>NUCLEOTIDE SEQUENCE [LARGE SCALE GENOMIC DNA]</scope>
    <source>
        <strain evidence="5 6">NBRC 107702</strain>
    </source>
</reference>
<name>A0A6F8XUT2_9ACTN</name>
<feature type="domain" description="OmpR/PhoB-type" evidence="4">
    <location>
        <begin position="1"/>
        <end position="89"/>
    </location>
</feature>
<protein>
    <submittedName>
        <fullName evidence="5">SARP family transcriptional regulator</fullName>
    </submittedName>
</protein>
<dbReference type="GO" id="GO:0000160">
    <property type="term" value="P:phosphorelay signal transduction system"/>
    <property type="evidence" value="ECO:0007669"/>
    <property type="project" value="InterPro"/>
</dbReference>
<dbReference type="RefSeq" id="WP_173037320.1">
    <property type="nucleotide sequence ID" value="NZ_AP022870.1"/>
</dbReference>
<dbReference type="GO" id="GO:0003677">
    <property type="term" value="F:DNA binding"/>
    <property type="evidence" value="ECO:0007669"/>
    <property type="project" value="UniProtKB-UniRule"/>
</dbReference>
<dbReference type="Gene3D" id="1.10.10.10">
    <property type="entry name" value="Winged helix-like DNA-binding domain superfamily/Winged helix DNA-binding domain"/>
    <property type="match status" value="1"/>
</dbReference>
<dbReference type="Pfam" id="PF03704">
    <property type="entry name" value="BTAD"/>
    <property type="match status" value="1"/>
</dbReference>
<dbReference type="InterPro" id="IPR005158">
    <property type="entry name" value="BTAD"/>
</dbReference>
<evidence type="ECO:0000313" key="6">
    <source>
        <dbReference type="Proteomes" id="UP000502508"/>
    </source>
</evidence>
<dbReference type="GO" id="GO:0006355">
    <property type="term" value="P:regulation of DNA-templated transcription"/>
    <property type="evidence" value="ECO:0007669"/>
    <property type="project" value="InterPro"/>
</dbReference>
<reference evidence="5 6" key="1">
    <citation type="submission" date="2020-03" db="EMBL/GenBank/DDBJ databases">
        <title>Whole genome shotgun sequence of Phytohabitans flavus NBRC 107702.</title>
        <authorList>
            <person name="Komaki H."/>
            <person name="Tamura T."/>
        </authorList>
    </citation>
    <scope>NUCLEOTIDE SEQUENCE [LARGE SCALE GENOMIC DNA]</scope>
    <source>
        <strain evidence="5 6">NBRC 107702</strain>
    </source>
</reference>
<dbReference type="InterPro" id="IPR001867">
    <property type="entry name" value="OmpR/PhoB-type_DNA-bd"/>
</dbReference>
<gene>
    <name evidence="5" type="ORF">Pflav_039950</name>
</gene>